<dbReference type="SMART" id="SM01040">
    <property type="entry name" value="Bro-N"/>
    <property type="match status" value="1"/>
</dbReference>
<feature type="coiled-coil region" evidence="1">
    <location>
        <begin position="142"/>
        <end position="204"/>
    </location>
</feature>
<dbReference type="Pfam" id="PF12299">
    <property type="entry name" value="DUF3627"/>
    <property type="match status" value="1"/>
</dbReference>
<evidence type="ECO:0000256" key="1">
    <source>
        <dbReference type="SAM" id="Coils"/>
    </source>
</evidence>
<dbReference type="Pfam" id="PF02498">
    <property type="entry name" value="Bro-N"/>
    <property type="match status" value="1"/>
</dbReference>
<evidence type="ECO:0000259" key="2">
    <source>
        <dbReference type="PROSITE" id="PS51750"/>
    </source>
</evidence>
<keyword evidence="1" id="KW-0175">Coiled coil</keyword>
<dbReference type="InterPro" id="IPR022549">
    <property type="entry name" value="DUF3627"/>
</dbReference>
<evidence type="ECO:0000313" key="3">
    <source>
        <dbReference type="EMBL" id="AFN20996.1"/>
    </source>
</evidence>
<reference evidence="3" key="1">
    <citation type="submission" date="2012-04" db="EMBL/GenBank/DDBJ databases">
        <authorList>
            <person name="Zhang C.-X."/>
            <person name="Xu Y.-P."/>
        </authorList>
    </citation>
    <scope>NUCLEOTIDE SEQUENCE</scope>
    <source>
        <strain evidence="3">Zhejiang</strain>
    </source>
</reference>
<reference evidence="3" key="2">
    <citation type="journal article" date="2013" name="Genomics">
        <title>Genomic diversity of Bombyx mori nucleopolyhedrovirus strains.</title>
        <authorList>
            <person name="Xu Y.P."/>
            <person name="Cheng R.L."/>
            <person name="Xi Y."/>
            <person name="Zhang C.X."/>
        </authorList>
    </citation>
    <scope>NUCLEOTIDE SEQUENCE</scope>
    <source>
        <strain evidence="3">Zhejiang</strain>
    </source>
</reference>
<accession>K9LQV0</accession>
<organism evidence="3">
    <name type="scientific">Bombyx mori nuclear polyhedrosis virus</name>
    <name type="common">BmNPV</name>
    <dbReference type="NCBI Taxonomy" id="271108"/>
    <lineage>
        <taxon>Viruses</taxon>
        <taxon>Viruses incertae sedis</taxon>
        <taxon>Naldaviricetes</taxon>
        <taxon>Lefavirales</taxon>
        <taxon>Baculoviridae</taxon>
        <taxon>Alphabaculovirus</taxon>
        <taxon>Alphabaculovirus bomori</taxon>
    </lineage>
</organism>
<gene>
    <name evidence="3" type="ORF">Bmnpvzhejianggp023</name>
</gene>
<name>K9LQV0_NPVBM</name>
<sequence>MVQVKIGEFKFGEDTFTLRYILDDEQPVRFVAKDIASSLKYVNCKQAVIVNVDDKYKTTYSEHGSTPHTPAPDSVAKQGDPLYLHPHTVLITKEGVIQLIMKSKLLYALELQAWLLEEVIPQVLCTGKYAPAVEMNTNYGVIEELNKKLAFASESLAEANEKIIHFANALVTANAGLVQANTMLNEARRETAQLANRMADIAQDVIAKPNNPQLLHSLAVCALGGEKYAFLRAQKRSLNRSIKRLGSSDVVFSSDYVPNAMNVLNKVKETLPRNQYKAKHNKITLLQNLAREQLIDAVQSSMTERQIARLNNNFNL</sequence>
<feature type="domain" description="Bro-N" evidence="2">
    <location>
        <begin position="3"/>
        <end position="127"/>
    </location>
</feature>
<dbReference type="PROSITE" id="PS51750">
    <property type="entry name" value="BRO_N"/>
    <property type="match status" value="1"/>
</dbReference>
<protein>
    <submittedName>
        <fullName evidence="3">BRO-A</fullName>
    </submittedName>
</protein>
<dbReference type="EMBL" id="JQ991008">
    <property type="protein sequence ID" value="AFN20996.1"/>
    <property type="molecule type" value="Genomic_DNA"/>
</dbReference>
<organismHost>
    <name type="scientific">Bombyx mori</name>
    <name type="common">Silk moth</name>
    <dbReference type="NCBI Taxonomy" id="7091"/>
</organismHost>
<dbReference type="InterPro" id="IPR003497">
    <property type="entry name" value="BRO_N_domain"/>
</dbReference>
<proteinExistence type="predicted"/>